<sequence length="80" mass="9284">MTANALMQTQIIEKAWQDEDFKQRLISNPKETLKEAFGILFPDSLKIKTVEESTDEIYLVIPRNPAEQFENKARMAAPWD</sequence>
<keyword evidence="4" id="KW-1185">Reference proteome</keyword>
<dbReference type="RefSeq" id="WP_379272059.1">
    <property type="nucleotide sequence ID" value="NZ_JBHUGT010000028.1"/>
</dbReference>
<evidence type="ECO:0000259" key="2">
    <source>
        <dbReference type="Pfam" id="PF02979"/>
    </source>
</evidence>
<reference evidence="4" key="1">
    <citation type="journal article" date="2019" name="Int. J. Syst. Evol. Microbiol.">
        <title>The Global Catalogue of Microorganisms (GCM) 10K type strain sequencing project: providing services to taxonomists for standard genome sequencing and annotation.</title>
        <authorList>
            <consortium name="The Broad Institute Genomics Platform"/>
            <consortium name="The Broad Institute Genome Sequencing Center for Infectious Disease"/>
            <person name="Wu L."/>
            <person name="Ma J."/>
        </authorList>
    </citation>
    <scope>NUCLEOTIDE SEQUENCE [LARGE SCALE GENOMIC DNA]</scope>
    <source>
        <strain evidence="4">TISTR 1827</strain>
    </source>
</reference>
<evidence type="ECO:0000313" key="4">
    <source>
        <dbReference type="Proteomes" id="UP001597493"/>
    </source>
</evidence>
<dbReference type="InterPro" id="IPR004232">
    <property type="entry name" value="CN_Hdrtase_a/SCN_Hdrlase_g"/>
</dbReference>
<dbReference type="NCBIfam" id="TIGR03793">
    <property type="entry name" value="leader_NHLP"/>
    <property type="match status" value="1"/>
</dbReference>
<keyword evidence="1" id="KW-0479">Metal-binding</keyword>
<protein>
    <submittedName>
        <fullName evidence="3">NHLP leader peptide family RiPP</fullName>
    </submittedName>
</protein>
<comment type="caution">
    <text evidence="3">The sequence shown here is derived from an EMBL/GenBank/DDBJ whole genome shotgun (WGS) entry which is preliminary data.</text>
</comment>
<dbReference type="InterPro" id="IPR036648">
    <property type="entry name" value="CN_Hdrase_a/SCN_Hdrase_g_sf"/>
</dbReference>
<dbReference type="Proteomes" id="UP001597493">
    <property type="component" value="Unassembled WGS sequence"/>
</dbReference>
<gene>
    <name evidence="3" type="ORF">ACFSW5_09765</name>
</gene>
<accession>A0ABW5QW10</accession>
<name>A0ABW5QW10_9BACL</name>
<dbReference type="Gene3D" id="3.90.330.10">
    <property type="entry name" value="Nitrile hydratase alpha /Thiocyanate hydrolase gamma"/>
    <property type="match status" value="1"/>
</dbReference>
<dbReference type="EMBL" id="JBHUMY010000008">
    <property type="protein sequence ID" value="MFD2660547.1"/>
    <property type="molecule type" value="Genomic_DNA"/>
</dbReference>
<dbReference type="SUPFAM" id="SSF56209">
    <property type="entry name" value="Nitrile hydratase alpha chain"/>
    <property type="match status" value="1"/>
</dbReference>
<dbReference type="InterPro" id="IPR022513">
    <property type="entry name" value="TOMM_pelo"/>
</dbReference>
<evidence type="ECO:0000256" key="1">
    <source>
        <dbReference type="ARBA" id="ARBA00022723"/>
    </source>
</evidence>
<evidence type="ECO:0000313" key="3">
    <source>
        <dbReference type="EMBL" id="MFD2660547.1"/>
    </source>
</evidence>
<feature type="domain" description="Nitrile hydratase alpha/Thiocyanate hydrolase gamma" evidence="2">
    <location>
        <begin position="16"/>
        <end position="67"/>
    </location>
</feature>
<proteinExistence type="predicted"/>
<organism evidence="3 4">
    <name type="scientific">Paenibacillus thailandensis</name>
    <dbReference type="NCBI Taxonomy" id="393250"/>
    <lineage>
        <taxon>Bacteria</taxon>
        <taxon>Bacillati</taxon>
        <taxon>Bacillota</taxon>
        <taxon>Bacilli</taxon>
        <taxon>Bacillales</taxon>
        <taxon>Paenibacillaceae</taxon>
        <taxon>Paenibacillus</taxon>
    </lineage>
</organism>
<dbReference type="Pfam" id="PF02979">
    <property type="entry name" value="NHase_alpha"/>
    <property type="match status" value="1"/>
</dbReference>